<evidence type="ECO:0000256" key="3">
    <source>
        <dbReference type="ARBA" id="ARBA00022741"/>
    </source>
</evidence>
<dbReference type="EMBL" id="CP001145">
    <property type="protein sequence ID" value="ACI18217.1"/>
    <property type="molecule type" value="Genomic_DNA"/>
</dbReference>
<dbReference type="KEGG" id="cpo:COPRO5265_0764"/>
<dbReference type="PROSITE" id="PS50862">
    <property type="entry name" value="AA_TRNA_LIGASE_II"/>
    <property type="match status" value="1"/>
</dbReference>
<comment type="caution">
    <text evidence="7">Lacks conserved residue(s) required for the propagation of feature annotation.</text>
</comment>
<dbReference type="CDD" id="cd04317">
    <property type="entry name" value="EcAspRS_like_N"/>
    <property type="match status" value="1"/>
</dbReference>
<dbReference type="GO" id="GO:0005737">
    <property type="term" value="C:cytoplasm"/>
    <property type="evidence" value="ECO:0007669"/>
    <property type="project" value="UniProtKB-SubCell"/>
</dbReference>
<dbReference type="GO" id="GO:0004815">
    <property type="term" value="F:aspartate-tRNA ligase activity"/>
    <property type="evidence" value="ECO:0007669"/>
    <property type="project" value="UniProtKB-UniRule"/>
</dbReference>
<dbReference type="InterPro" id="IPR045864">
    <property type="entry name" value="aa-tRNA-synth_II/BPL/LPL"/>
</dbReference>
<dbReference type="InterPro" id="IPR047090">
    <property type="entry name" value="AspRS_core"/>
</dbReference>
<dbReference type="STRING" id="309798.COPRO5265_0764"/>
<dbReference type="InterPro" id="IPR004115">
    <property type="entry name" value="GAD-like_sf"/>
</dbReference>
<dbReference type="eggNOG" id="COG0173">
    <property type="taxonomic scope" value="Bacteria"/>
</dbReference>
<keyword evidence="4 7" id="KW-0067">ATP-binding</keyword>
<proteinExistence type="inferred from homology"/>
<dbReference type="AlphaFoldDB" id="B5Y8L4"/>
<keyword evidence="2 7" id="KW-0436">Ligase</keyword>
<comment type="function">
    <text evidence="7">Catalyzes the attachment of L-aspartate to tRNA(Asp) in a two-step reaction: L-aspartate is first activated by ATP to form Asp-AMP and then transferred to the acceptor end of tRNA(Asp).</text>
</comment>
<dbReference type="Gene3D" id="3.30.1360.30">
    <property type="entry name" value="GAD-like domain"/>
    <property type="match status" value="1"/>
</dbReference>
<evidence type="ECO:0000313" key="10">
    <source>
        <dbReference type="Proteomes" id="UP000001732"/>
    </source>
</evidence>
<feature type="binding site" evidence="7">
    <location>
        <position position="432"/>
    </location>
    <ligand>
        <name>L-aspartate</name>
        <dbReference type="ChEBI" id="CHEBI:29991"/>
    </ligand>
</feature>
<evidence type="ECO:0000256" key="2">
    <source>
        <dbReference type="ARBA" id="ARBA00022598"/>
    </source>
</evidence>
<dbReference type="Proteomes" id="UP000001732">
    <property type="component" value="Chromosome"/>
</dbReference>
<evidence type="ECO:0000256" key="1">
    <source>
        <dbReference type="ARBA" id="ARBA00006303"/>
    </source>
</evidence>
<keyword evidence="7" id="KW-0963">Cytoplasm</keyword>
<comment type="subunit">
    <text evidence="7">Homodimer.</text>
</comment>
<feature type="binding site" evidence="7">
    <location>
        <position position="473"/>
    </location>
    <ligand>
        <name>L-aspartate</name>
        <dbReference type="ChEBI" id="CHEBI:29991"/>
    </ligand>
</feature>
<dbReference type="InterPro" id="IPR006195">
    <property type="entry name" value="aa-tRNA-synth_II"/>
</dbReference>
<organism evidence="9 10">
    <name type="scientific">Coprothermobacter proteolyticus (strain ATCC 35245 / DSM 5265 / OCM 4 / BT)</name>
    <dbReference type="NCBI Taxonomy" id="309798"/>
    <lineage>
        <taxon>Bacteria</taxon>
        <taxon>Pseudomonadati</taxon>
        <taxon>Coprothermobacterota</taxon>
        <taxon>Coprothermobacteria</taxon>
        <taxon>Coprothermobacterales</taxon>
        <taxon>Coprothermobacteraceae</taxon>
        <taxon>Coprothermobacter</taxon>
    </lineage>
</organism>
<feature type="binding site" evidence="7">
    <location>
        <position position="466"/>
    </location>
    <ligand>
        <name>ATP</name>
        <dbReference type="ChEBI" id="CHEBI:30616"/>
    </ligand>
</feature>
<dbReference type="InterPro" id="IPR047089">
    <property type="entry name" value="Asp-tRNA-ligase_1_N"/>
</dbReference>
<evidence type="ECO:0000256" key="7">
    <source>
        <dbReference type="HAMAP-Rule" id="MF_00044"/>
    </source>
</evidence>
<comment type="catalytic activity">
    <reaction evidence="7">
        <text>tRNA(Asp) + L-aspartate + ATP = L-aspartyl-tRNA(Asp) + AMP + diphosphate</text>
        <dbReference type="Rhea" id="RHEA:19649"/>
        <dbReference type="Rhea" id="RHEA-COMP:9660"/>
        <dbReference type="Rhea" id="RHEA-COMP:9678"/>
        <dbReference type="ChEBI" id="CHEBI:29991"/>
        <dbReference type="ChEBI" id="CHEBI:30616"/>
        <dbReference type="ChEBI" id="CHEBI:33019"/>
        <dbReference type="ChEBI" id="CHEBI:78442"/>
        <dbReference type="ChEBI" id="CHEBI:78516"/>
        <dbReference type="ChEBI" id="CHEBI:456215"/>
        <dbReference type="EC" id="6.1.1.12"/>
    </reaction>
</comment>
<sequence>MNRIYIGDVKNVKLDSVVELCGWVQYVRDFGKVVFFVIKDRTGIIQCYTSTQSEELLELVKKLSIDDVVRVRGTVKRRPEDQINPNMENGDIEIEVEDFEVLNPCAPLPYDVNGEPSEFTKLKYRYVDIRHGELLANLKTRSVVSSVIRNYLSRKGFWEIETPYLTKYTPGGARNFVVPVRQQPGYFYALAESPQIFKQMLMISGVDRYFQFARCFRDEDLRADRQPEFTQVDIEASFVTEEDIYDLVEGMMQELFREVLGVQVETPFPRMTYDEAMSLYGSDKPDLRFQMTIDDYTNSFSTSKFNAFRNVIERGGVVKGLYWNKPLDRSALKVLDQAASGSGNKFLFVSKSANGLLTNGPKSVLTEETWLEDGTYVFAAGDEWDVLPFLGELRLALGEYLGLLDDNEYKFVWVTSRPMFEIAEDGSLQAAHHPFTMPDVTSIDEIRKDPLKVRARAYDIVLNGVEIGGGSIRIHKADLQRVVFEILGLSSEQIEERFGFFLDALSCGAPPHGGIALGFDRLVMLLCGADSLRQVIAFPKTKSGTCPLTGAPARLFASQRQELLPIFKQVVEEGG</sequence>
<dbReference type="PANTHER" id="PTHR22594:SF5">
    <property type="entry name" value="ASPARTATE--TRNA LIGASE, MITOCHONDRIAL"/>
    <property type="match status" value="1"/>
</dbReference>
<comment type="subcellular location">
    <subcellularLocation>
        <location evidence="7">Cytoplasm</location>
    </subcellularLocation>
</comment>
<dbReference type="EC" id="6.1.1.12" evidence="7"/>
<dbReference type="InterPro" id="IPR004364">
    <property type="entry name" value="Aa-tRNA-synt_II"/>
</dbReference>
<dbReference type="PRINTS" id="PR01042">
    <property type="entry name" value="TRNASYNTHASP"/>
</dbReference>
<name>B5Y8L4_COPPD</name>
<feature type="binding site" evidence="7">
    <location>
        <position position="226"/>
    </location>
    <ligand>
        <name>ATP</name>
        <dbReference type="ChEBI" id="CHEBI:30616"/>
    </ligand>
</feature>
<dbReference type="HAMAP" id="MF_00044">
    <property type="entry name" value="Asp_tRNA_synth_type1"/>
    <property type="match status" value="1"/>
</dbReference>
<dbReference type="CDD" id="cd00777">
    <property type="entry name" value="AspRS_core"/>
    <property type="match status" value="1"/>
</dbReference>
<evidence type="ECO:0000313" key="9">
    <source>
        <dbReference type="EMBL" id="ACI18217.1"/>
    </source>
</evidence>
<dbReference type="InterPro" id="IPR004524">
    <property type="entry name" value="Asp-tRNA-ligase_1"/>
</dbReference>
<dbReference type="SUPFAM" id="SSF55261">
    <property type="entry name" value="GAD domain-like"/>
    <property type="match status" value="1"/>
</dbReference>
<gene>
    <name evidence="7 9" type="primary">aspS</name>
    <name evidence="9" type="ordered locus">COPRO5265_0764</name>
</gene>
<keyword evidence="6 7" id="KW-0030">Aminoacyl-tRNA synthetase</keyword>
<dbReference type="NCBIfam" id="NF001750">
    <property type="entry name" value="PRK00476.1"/>
    <property type="match status" value="1"/>
</dbReference>
<dbReference type="OrthoDB" id="9802326at2"/>
<feature type="binding site" evidence="7">
    <location>
        <begin position="217"/>
        <end position="219"/>
    </location>
    <ligand>
        <name>ATP</name>
        <dbReference type="ChEBI" id="CHEBI:30616"/>
    </ligand>
</feature>
<evidence type="ECO:0000259" key="8">
    <source>
        <dbReference type="PROSITE" id="PS50862"/>
    </source>
</evidence>
<feature type="region of interest" description="Aspartate" evidence="7">
    <location>
        <begin position="195"/>
        <end position="198"/>
    </location>
</feature>
<dbReference type="InterPro" id="IPR004365">
    <property type="entry name" value="NA-bd_OB_tRNA"/>
</dbReference>
<dbReference type="NCBIfam" id="TIGR00459">
    <property type="entry name" value="aspS_bact"/>
    <property type="match status" value="1"/>
</dbReference>
<dbReference type="InterPro" id="IPR002312">
    <property type="entry name" value="Asp/Asn-tRNA-synth_IIb"/>
</dbReference>
<dbReference type="PANTHER" id="PTHR22594">
    <property type="entry name" value="ASPARTYL/LYSYL-TRNA SYNTHETASE"/>
    <property type="match status" value="1"/>
</dbReference>
<evidence type="ECO:0000256" key="5">
    <source>
        <dbReference type="ARBA" id="ARBA00022917"/>
    </source>
</evidence>
<feature type="binding site" evidence="7">
    <location>
        <begin position="518"/>
        <end position="521"/>
    </location>
    <ligand>
        <name>ATP</name>
        <dbReference type="ChEBI" id="CHEBI:30616"/>
    </ligand>
</feature>
<keyword evidence="3 7" id="KW-0547">Nucleotide-binding</keyword>
<dbReference type="Gene3D" id="2.40.50.140">
    <property type="entry name" value="Nucleic acid-binding proteins"/>
    <property type="match status" value="1"/>
</dbReference>
<dbReference type="GO" id="GO:0003676">
    <property type="term" value="F:nucleic acid binding"/>
    <property type="evidence" value="ECO:0007669"/>
    <property type="project" value="InterPro"/>
</dbReference>
<dbReference type="Pfam" id="PF00152">
    <property type="entry name" value="tRNA-synt_2"/>
    <property type="match status" value="1"/>
</dbReference>
<reference evidence="10" key="1">
    <citation type="submission" date="2008-08" db="EMBL/GenBank/DDBJ databases">
        <title>The complete genome sequence of Coprothermobacter proteolyticus strain ATCC 5245 / DSM 5265 / BT.</title>
        <authorList>
            <person name="Dodson R.J."/>
            <person name="Durkin A.S."/>
            <person name="Wu M."/>
            <person name="Eisen J."/>
            <person name="Sutton G."/>
        </authorList>
    </citation>
    <scope>NUCLEOTIDE SEQUENCE [LARGE SCALE GENOMIC DNA]</scope>
    <source>
        <strain evidence="10">ATCC 35245 / DSM 5265 / OCM 4 / BT</strain>
    </source>
</reference>
<feature type="domain" description="Aminoacyl-transfer RNA synthetases class-II family profile" evidence="8">
    <location>
        <begin position="138"/>
        <end position="565"/>
    </location>
</feature>
<keyword evidence="10" id="KW-1185">Reference proteome</keyword>
<evidence type="ECO:0000256" key="6">
    <source>
        <dbReference type="ARBA" id="ARBA00023146"/>
    </source>
</evidence>
<protein>
    <recommendedName>
        <fullName evidence="7">Aspartate--tRNA ligase</fullName>
        <ecNumber evidence="7">6.1.1.12</ecNumber>
    </recommendedName>
    <alternativeName>
        <fullName evidence="7">Aspartyl-tRNA synthetase</fullName>
        <shortName evidence="7">AspRS</shortName>
    </alternativeName>
</protein>
<keyword evidence="5 7" id="KW-0648">Protein biosynthesis</keyword>
<reference evidence="9 10" key="2">
    <citation type="journal article" date="2014" name="Genome Announc.">
        <title>Complete Genome Sequence of Coprothermobacter proteolyticus DSM 5265.</title>
        <authorList>
            <person name="Alexiev A."/>
            <person name="Coil D.A."/>
            <person name="Badger J.H."/>
            <person name="Enticknap J."/>
            <person name="Ward N."/>
            <person name="Robb F.T."/>
            <person name="Eisen J.A."/>
        </authorList>
    </citation>
    <scope>NUCLEOTIDE SEQUENCE [LARGE SCALE GENOMIC DNA]</scope>
    <source>
        <strain evidence="10">ATCC 35245 / DSM 5265 / OCM 4 / BT</strain>
    </source>
</reference>
<dbReference type="Pfam" id="PF01336">
    <property type="entry name" value="tRNA_anti-codon"/>
    <property type="match status" value="1"/>
</dbReference>
<dbReference type="GO" id="GO:0006422">
    <property type="term" value="P:aspartyl-tRNA aminoacylation"/>
    <property type="evidence" value="ECO:0007669"/>
    <property type="project" value="UniProtKB-UniRule"/>
</dbReference>
<feature type="binding site" evidence="7">
    <location>
        <position position="217"/>
    </location>
    <ligand>
        <name>L-aspartate</name>
        <dbReference type="ChEBI" id="CHEBI:29991"/>
    </ligand>
</feature>
<dbReference type="Gene3D" id="3.30.930.10">
    <property type="entry name" value="Bira Bifunctional Protein, Domain 2"/>
    <property type="match status" value="1"/>
</dbReference>
<dbReference type="GO" id="GO:0005524">
    <property type="term" value="F:ATP binding"/>
    <property type="evidence" value="ECO:0007669"/>
    <property type="project" value="UniProtKB-UniRule"/>
</dbReference>
<dbReference type="InterPro" id="IPR012340">
    <property type="entry name" value="NA-bd_OB-fold"/>
</dbReference>
<comment type="similarity">
    <text evidence="1 7">Belongs to the class-II aminoacyl-tRNA synthetase family. Type 1 subfamily.</text>
</comment>
<dbReference type="SUPFAM" id="SSF55681">
    <property type="entry name" value="Class II aaRS and biotin synthetases"/>
    <property type="match status" value="1"/>
</dbReference>
<evidence type="ECO:0000256" key="4">
    <source>
        <dbReference type="ARBA" id="ARBA00022840"/>
    </source>
</evidence>
<dbReference type="SUPFAM" id="SSF50249">
    <property type="entry name" value="Nucleic acid-binding proteins"/>
    <property type="match status" value="1"/>
</dbReference>
<dbReference type="RefSeq" id="WP_012544867.1">
    <property type="nucleotide sequence ID" value="NC_011295.1"/>
</dbReference>
<dbReference type="HOGENOM" id="CLU_014330_3_2_9"/>
<accession>B5Y8L4</accession>